<organism evidence="3 4">
    <name type="scientific">Tolypocladium paradoxum</name>
    <dbReference type="NCBI Taxonomy" id="94208"/>
    <lineage>
        <taxon>Eukaryota</taxon>
        <taxon>Fungi</taxon>
        <taxon>Dikarya</taxon>
        <taxon>Ascomycota</taxon>
        <taxon>Pezizomycotina</taxon>
        <taxon>Sordariomycetes</taxon>
        <taxon>Hypocreomycetidae</taxon>
        <taxon>Hypocreales</taxon>
        <taxon>Ophiocordycipitaceae</taxon>
        <taxon>Tolypocladium</taxon>
    </lineage>
</organism>
<evidence type="ECO:0000313" key="4">
    <source>
        <dbReference type="Proteomes" id="UP000237481"/>
    </source>
</evidence>
<evidence type="ECO:0000256" key="2">
    <source>
        <dbReference type="ARBA" id="ARBA00023242"/>
    </source>
</evidence>
<dbReference type="InterPro" id="IPR021858">
    <property type="entry name" value="Fun_TF"/>
</dbReference>
<dbReference type="EMBL" id="PKSG01000296">
    <property type="protein sequence ID" value="POR36828.1"/>
    <property type="molecule type" value="Genomic_DNA"/>
</dbReference>
<proteinExistence type="predicted"/>
<keyword evidence="2" id="KW-0539">Nucleus</keyword>
<comment type="subcellular location">
    <subcellularLocation>
        <location evidence="1">Nucleus</location>
    </subcellularLocation>
</comment>
<dbReference type="STRING" id="94208.A0A2S4L312"/>
<evidence type="ECO:0000313" key="3">
    <source>
        <dbReference type="EMBL" id="POR36828.1"/>
    </source>
</evidence>
<comment type="caution">
    <text evidence="3">The sequence shown here is derived from an EMBL/GenBank/DDBJ whole genome shotgun (WGS) entry which is preliminary data.</text>
</comment>
<accession>A0A2S4L312</accession>
<reference evidence="3 4" key="1">
    <citation type="submission" date="2018-01" db="EMBL/GenBank/DDBJ databases">
        <title>Harnessing the power of phylogenomics to disentangle the directionality and signatures of interkingdom host jumping in the parasitic fungal genus Tolypocladium.</title>
        <authorList>
            <person name="Quandt C.A."/>
            <person name="Patterson W."/>
            <person name="Spatafora J.W."/>
        </authorList>
    </citation>
    <scope>NUCLEOTIDE SEQUENCE [LARGE SCALE GENOMIC DNA]</scope>
    <source>
        <strain evidence="3 4">NRBC 100945</strain>
    </source>
</reference>
<protein>
    <recommendedName>
        <fullName evidence="5">Arginine metabolism regulation protein II</fullName>
    </recommendedName>
</protein>
<dbReference type="PANTHER" id="PTHR37534:SF20">
    <property type="entry name" value="PRO1A C6 ZINK-FINGER PROTEIN"/>
    <property type="match status" value="1"/>
</dbReference>
<name>A0A2S4L312_9HYPO</name>
<dbReference type="AlphaFoldDB" id="A0A2S4L312"/>
<gene>
    <name evidence="3" type="ORF">TPAR_02966</name>
</gene>
<keyword evidence="4" id="KW-1185">Reference proteome</keyword>
<evidence type="ECO:0008006" key="5">
    <source>
        <dbReference type="Google" id="ProtNLM"/>
    </source>
</evidence>
<evidence type="ECO:0000256" key="1">
    <source>
        <dbReference type="ARBA" id="ARBA00004123"/>
    </source>
</evidence>
<dbReference type="Pfam" id="PF11951">
    <property type="entry name" value="Fungal_trans_2"/>
    <property type="match status" value="2"/>
</dbReference>
<dbReference type="OrthoDB" id="3477330at2759"/>
<dbReference type="Proteomes" id="UP000237481">
    <property type="component" value="Unassembled WGS sequence"/>
</dbReference>
<dbReference type="GO" id="GO:0005634">
    <property type="term" value="C:nucleus"/>
    <property type="evidence" value="ECO:0007669"/>
    <property type="project" value="UniProtKB-SubCell"/>
</dbReference>
<dbReference type="PANTHER" id="PTHR37534">
    <property type="entry name" value="TRANSCRIPTIONAL ACTIVATOR PROTEIN UGA3"/>
    <property type="match status" value="1"/>
</dbReference>
<sequence>MGAVAPRTILQWSHIEEILRFIDSIDSETPSPLDEGLSVAIGNFGVFAAECSSSACSAATAGTLIASGVDDALPARDTLREACQRADDGEPRPQSSGIDALDYLVSPSSSEAAAAWDLCNLQSHRRPSLLDFPASSLDETGVDLALSDGTIHHHDASSLAPDTVDSFSVPSTWELLDPSCPTPRSGRSPSMFNEQERYLMHHYLQRVVNIFCVIDNAKSPWKTIHLPRVLQCMGELTVTGSTTRIRTALKNALLSISAFYLSNDRQAHPSQYAGQTWANIASRYRCSAIGLLKESVENDLYSGGNPKYKEFLATMLSMITINATLQVDPQGDAIGEMDSFECIYGIPRILLEMLKETTEVMGQLDHVRAKAGTIPEALAKRCDNLEKTILDWPLEEQLHRCWETSKGDSAHIIYHQTRSFHNALIIYFSQNVRLLRYRYLRPYVEAVLESIEAIEQIKAETKILAAPLFWPAFIGATEAFEPQHQDRFRQWYDRVAIYGIEAVRTGIQVIFEVWKRGPALRPEPVCSWRLIVQRLGISMMLT</sequence>